<dbReference type="AlphaFoldDB" id="A0A6L6PUP8"/>
<name>A0A6L6PUP8_9BURK</name>
<comment type="caution">
    <text evidence="2">The sequence shown here is derived from an EMBL/GenBank/DDBJ whole genome shotgun (WGS) entry which is preliminary data.</text>
</comment>
<reference evidence="2 3" key="1">
    <citation type="submission" date="2019-11" db="EMBL/GenBank/DDBJ databases">
        <title>Type strains purchased from KCTC, JCM and DSMZ.</title>
        <authorList>
            <person name="Lu H."/>
        </authorList>
    </citation>
    <scope>NUCLEOTIDE SEQUENCE [LARGE SCALE GENOMIC DNA]</scope>
    <source>
        <strain evidence="2 3">KCTC 42409</strain>
    </source>
</reference>
<dbReference type="EMBL" id="WNLA01000001">
    <property type="protein sequence ID" value="MTW00961.1"/>
    <property type="molecule type" value="Genomic_DNA"/>
</dbReference>
<dbReference type="Pfam" id="PF20613">
    <property type="entry name" value="HipA_2"/>
    <property type="match status" value="1"/>
</dbReference>
<evidence type="ECO:0000259" key="1">
    <source>
        <dbReference type="Pfam" id="PF20613"/>
    </source>
</evidence>
<dbReference type="Proteomes" id="UP000484015">
    <property type="component" value="Unassembled WGS sequence"/>
</dbReference>
<dbReference type="RefSeq" id="WP_155437335.1">
    <property type="nucleotide sequence ID" value="NZ_WNLA01000001.1"/>
</dbReference>
<sequence>MSLQIIEILGRSEQGVTKPFICRAENNEIYFVKGRGAGRRSLLCEWIASSMAQRFGLPVAPFEIVEVPQELVEIATRDDIGDLGAGPAFGSRRMQITELTVSNVFEIPLEVQMDVLAFDWWIRNGDRNLSDQGGNPNLFWDVVEEGLVVLDHNQAFDDDFSAENFVELHVFRNVRDAISRDLFTRVQLEDRFEQILVDFDSICDTSPPEWWFLDAEQTIPVNFSRHQIKLALEARRGNEFWSFT</sequence>
<organism evidence="2 3">
    <name type="scientific">Pseudoduganella ginsengisoli</name>
    <dbReference type="NCBI Taxonomy" id="1462440"/>
    <lineage>
        <taxon>Bacteria</taxon>
        <taxon>Pseudomonadati</taxon>
        <taxon>Pseudomonadota</taxon>
        <taxon>Betaproteobacteria</taxon>
        <taxon>Burkholderiales</taxon>
        <taxon>Oxalobacteraceae</taxon>
        <taxon>Telluria group</taxon>
        <taxon>Pseudoduganella</taxon>
    </lineage>
</organism>
<dbReference type="OrthoDB" id="8440774at2"/>
<dbReference type="InterPro" id="IPR046748">
    <property type="entry name" value="HipA_2"/>
</dbReference>
<proteinExistence type="predicted"/>
<feature type="domain" description="HipA-like kinase" evidence="1">
    <location>
        <begin position="5"/>
        <end position="242"/>
    </location>
</feature>
<gene>
    <name evidence="2" type="ORF">GM668_02550</name>
</gene>
<evidence type="ECO:0000313" key="2">
    <source>
        <dbReference type="EMBL" id="MTW00961.1"/>
    </source>
</evidence>
<keyword evidence="3" id="KW-1185">Reference proteome</keyword>
<accession>A0A6L6PUP8</accession>
<evidence type="ECO:0000313" key="3">
    <source>
        <dbReference type="Proteomes" id="UP000484015"/>
    </source>
</evidence>
<protein>
    <recommendedName>
        <fullName evidence="1">HipA-like kinase domain-containing protein</fullName>
    </recommendedName>
</protein>